<evidence type="ECO:0000313" key="4">
    <source>
        <dbReference type="Proteomes" id="UP000298781"/>
    </source>
</evidence>
<dbReference type="PANTHER" id="PTHR42928:SF1">
    <property type="entry name" value="BLR4371 PROTEIN"/>
    <property type="match status" value="1"/>
</dbReference>
<dbReference type="Gene3D" id="3.40.190.10">
    <property type="entry name" value="Periplasmic binding protein-like II"/>
    <property type="match status" value="1"/>
</dbReference>
<dbReference type="PANTHER" id="PTHR42928">
    <property type="entry name" value="TRICARBOXYLATE-BINDING PROTEIN"/>
    <property type="match status" value="1"/>
</dbReference>
<dbReference type="KEGG" id="pstg:E8M01_07890"/>
<feature type="signal peptide" evidence="2">
    <location>
        <begin position="1"/>
        <end position="24"/>
    </location>
</feature>
<dbReference type="PIRSF" id="PIRSF017082">
    <property type="entry name" value="YflP"/>
    <property type="match status" value="1"/>
</dbReference>
<evidence type="ECO:0000256" key="2">
    <source>
        <dbReference type="SAM" id="SignalP"/>
    </source>
</evidence>
<name>A0A4D7B7Q2_9HYPH</name>
<proteinExistence type="inferred from homology"/>
<dbReference type="AlphaFoldDB" id="A0A4D7B7Q2"/>
<gene>
    <name evidence="3" type="ORF">E8M01_07890</name>
</gene>
<dbReference type="Gene3D" id="3.40.190.150">
    <property type="entry name" value="Bordetella uptake gene, domain 1"/>
    <property type="match status" value="1"/>
</dbReference>
<dbReference type="RefSeq" id="WP_136959628.1">
    <property type="nucleotide sequence ID" value="NZ_CP039690.1"/>
</dbReference>
<keyword evidence="4" id="KW-1185">Reference proteome</keyword>
<comment type="similarity">
    <text evidence="1">Belongs to the UPF0065 (bug) family.</text>
</comment>
<dbReference type="Pfam" id="PF03401">
    <property type="entry name" value="TctC"/>
    <property type="match status" value="1"/>
</dbReference>
<keyword evidence="2" id="KW-0732">Signal</keyword>
<dbReference type="InterPro" id="IPR005064">
    <property type="entry name" value="BUG"/>
</dbReference>
<protein>
    <submittedName>
        <fullName evidence="3">Tripartite tricarboxylate transporter substrate binding protein</fullName>
    </submittedName>
</protein>
<organism evidence="3 4">
    <name type="scientific">Phreatobacter stygius</name>
    <dbReference type="NCBI Taxonomy" id="1940610"/>
    <lineage>
        <taxon>Bacteria</taxon>
        <taxon>Pseudomonadati</taxon>
        <taxon>Pseudomonadota</taxon>
        <taxon>Alphaproteobacteria</taxon>
        <taxon>Hyphomicrobiales</taxon>
        <taxon>Phreatobacteraceae</taxon>
        <taxon>Phreatobacter</taxon>
    </lineage>
</organism>
<dbReference type="Proteomes" id="UP000298781">
    <property type="component" value="Chromosome"/>
</dbReference>
<sequence length="332" mass="35888">MLKLAQRIGSALLGMALTAGVADAAWQPSRPVEFVVTSSPGGGTDNFARVVQSIIAKYKLFDRPIVVVNKGGGSGAEGYIYARTVAADPHKLIFGTNNAYLLPYVARLAYKLTDLTPVAGMALDEFVLWVNGGSEYRSARAFLDAVRARPEAIKMGGSQSRDTDQTLTGMIETAASVKFIYVPFQGGGAAANQLAGGHIDSNTNNPNENIGQWKAGQVRPLCVFSVQRLAAGPRVTADMGWADIPTCREEGIPIDRFQMPRTVWLPANVPADAVAFYADVLKKVSETPEWQDYIARTVQTGVFLTGPRLTSFITDDEAKSRAVFEQQGWIVR</sequence>
<dbReference type="EMBL" id="CP039690">
    <property type="protein sequence ID" value="QCI64172.1"/>
    <property type="molecule type" value="Genomic_DNA"/>
</dbReference>
<dbReference type="OrthoDB" id="7246401at2"/>
<dbReference type="CDD" id="cd07012">
    <property type="entry name" value="PBP2_Bug_TTT"/>
    <property type="match status" value="1"/>
</dbReference>
<evidence type="ECO:0000313" key="3">
    <source>
        <dbReference type="EMBL" id="QCI64172.1"/>
    </source>
</evidence>
<feature type="chain" id="PRO_5021013469" evidence="2">
    <location>
        <begin position="25"/>
        <end position="332"/>
    </location>
</feature>
<accession>A0A4D7B7Q2</accession>
<dbReference type="InterPro" id="IPR042100">
    <property type="entry name" value="Bug_dom1"/>
</dbReference>
<evidence type="ECO:0000256" key="1">
    <source>
        <dbReference type="ARBA" id="ARBA00006987"/>
    </source>
</evidence>
<reference evidence="3 4" key="1">
    <citation type="submission" date="2019-04" db="EMBL/GenBank/DDBJ databases">
        <title>Phreatobacter aquaticus sp. nov.</title>
        <authorList>
            <person name="Choi A."/>
        </authorList>
    </citation>
    <scope>NUCLEOTIDE SEQUENCE [LARGE SCALE GENOMIC DNA]</scope>
    <source>
        <strain evidence="3 4">KCTC 52518</strain>
    </source>
</reference>